<evidence type="ECO:0000313" key="2">
    <source>
        <dbReference type="EMBL" id="AKV76067.1"/>
    </source>
</evidence>
<dbReference type="Proteomes" id="UP000061362">
    <property type="component" value="Chromosome"/>
</dbReference>
<dbReference type="RefSeq" id="WP_048059999.1">
    <property type="nucleotide sequence ID" value="NZ_AP019770.1"/>
</dbReference>
<dbReference type="EMBL" id="CP012175">
    <property type="protein sequence ID" value="AKV80563.1"/>
    <property type="molecule type" value="Genomic_DNA"/>
</dbReference>
<evidence type="ECO:0000313" key="5">
    <source>
        <dbReference type="EMBL" id="AKV82811.1"/>
    </source>
</evidence>
<accession>A0A0K1T7G1</accession>
<dbReference type="AlphaFoldDB" id="A0A0K1T7G1"/>
<evidence type="ECO:0000313" key="7">
    <source>
        <dbReference type="Proteomes" id="UP000061362"/>
    </source>
</evidence>
<organism evidence="5 6">
    <name type="scientific">Metallosphaera sedula</name>
    <dbReference type="NCBI Taxonomy" id="43687"/>
    <lineage>
        <taxon>Archaea</taxon>
        <taxon>Thermoproteota</taxon>
        <taxon>Thermoprotei</taxon>
        <taxon>Sulfolobales</taxon>
        <taxon>Sulfolobaceae</taxon>
        <taxon>Metallosphaera</taxon>
    </lineage>
</organism>
<evidence type="ECO:0000313" key="4">
    <source>
        <dbReference type="EMBL" id="AKV80563.1"/>
    </source>
</evidence>
<dbReference type="EMBL" id="CP012174">
    <property type="protein sequence ID" value="AKV78318.1"/>
    <property type="molecule type" value="Genomic_DNA"/>
</dbReference>
<dbReference type="Proteomes" id="UP000056255">
    <property type="component" value="Chromosome"/>
</dbReference>
<dbReference type="EMBL" id="CP012176">
    <property type="protein sequence ID" value="AKV82811.1"/>
    <property type="molecule type" value="Genomic_DNA"/>
</dbReference>
<evidence type="ECO:0000313" key="3">
    <source>
        <dbReference type="EMBL" id="AKV78318.1"/>
    </source>
</evidence>
<protein>
    <submittedName>
        <fullName evidence="5">Uncharacterized protein</fullName>
    </submittedName>
</protein>
<gene>
    <name evidence="1" type="ORF">MsedA_0740</name>
    <name evidence="2" type="ORF">MsedB_0740</name>
    <name evidence="3" type="ORF">MsedC_0739</name>
    <name evidence="4" type="ORF">MsedD_0740</name>
    <name evidence="5" type="ORF">MsedE_0740</name>
</gene>
<evidence type="ECO:0000313" key="9">
    <source>
        <dbReference type="Proteomes" id="UP000062475"/>
    </source>
</evidence>
<evidence type="ECO:0000313" key="10">
    <source>
        <dbReference type="Proteomes" id="UP000068832"/>
    </source>
</evidence>
<dbReference type="EMBL" id="CP012173">
    <property type="protein sequence ID" value="AKV76067.1"/>
    <property type="molecule type" value="Genomic_DNA"/>
</dbReference>
<dbReference type="OrthoDB" id="34255at2157"/>
<evidence type="ECO:0000313" key="6">
    <source>
        <dbReference type="Proteomes" id="UP000056255"/>
    </source>
</evidence>
<proteinExistence type="predicted"/>
<dbReference type="EMBL" id="CP012172">
    <property type="protein sequence ID" value="AKV73826.1"/>
    <property type="molecule type" value="Genomic_DNA"/>
</dbReference>
<dbReference type="Proteomes" id="UP000062475">
    <property type="component" value="Chromosome"/>
</dbReference>
<evidence type="ECO:0000313" key="1">
    <source>
        <dbReference type="EMBL" id="AKV73826.1"/>
    </source>
</evidence>
<evidence type="ECO:0000313" key="8">
    <source>
        <dbReference type="Proteomes" id="UP000062398"/>
    </source>
</evidence>
<reference evidence="5 6" key="2">
    <citation type="submission" date="2015-07" db="EMBL/GenBank/DDBJ databases">
        <title>Physiological, transcriptional responses and genome re-sequencing of acid resistant extremely thermoacidophilic Metallosphaera sedula SARC-M1.</title>
        <authorList>
            <person name="Ai C."/>
            <person name="McCarthy S."/>
            <person name="Eckrich V."/>
            <person name="Rudrappa D."/>
            <person name="Qiu G."/>
            <person name="Blum P."/>
        </authorList>
    </citation>
    <scope>NUCLEOTIDE SEQUENCE [LARGE SCALE GENOMIC DNA]</scope>
    <source>
        <strain evidence="5 6">SARC-M1</strain>
    </source>
</reference>
<dbReference type="Proteomes" id="UP000062398">
    <property type="component" value="Chromosome"/>
</dbReference>
<dbReference type="PATRIC" id="fig|43687.5.peg.743"/>
<sequence>MKLVVNMDPDMLNSKLIALNVDGKPIMDFQHTVYGEKDKKIILEIGGLYSKGEHTLELLLEKGLYKRYKFVL</sequence>
<reference evidence="7 8" key="1">
    <citation type="journal article" date="2015" name="Genome Announc.">
        <title>Complete Genome Sequences of Evolved Arsenate-Resistant Metallosphaera sedula Strains.</title>
        <authorList>
            <person name="Ai C."/>
            <person name="McCarthy S."/>
            <person name="Schackwitz W."/>
            <person name="Martin J."/>
            <person name="Lipzen A."/>
            <person name="Blum P."/>
        </authorList>
    </citation>
    <scope>NUCLEOTIDE SEQUENCE [LARGE SCALE GENOMIC DNA]</scope>
    <source>
        <strain evidence="3 8">ARS120-1</strain>
        <strain evidence="4 7">ARS120-2</strain>
        <strain evidence="1 10">ARS50-1</strain>
        <strain evidence="2 9">ARS50-2</strain>
    </source>
</reference>
<dbReference type="Proteomes" id="UP000068832">
    <property type="component" value="Chromosome"/>
</dbReference>
<name>A0A0K1T7G1_9CREN</name>
<dbReference type="GeneID" id="97614213"/>